<reference evidence="2 3" key="1">
    <citation type="submission" date="2016-10" db="EMBL/GenBank/DDBJ databases">
        <authorList>
            <person name="Varghese N."/>
            <person name="Submissions S."/>
        </authorList>
    </citation>
    <scope>NUCLEOTIDE SEQUENCE [LARGE SCALE GENOMIC DNA]</scope>
    <source>
        <strain evidence="2 3">DSM 29073</strain>
    </source>
</reference>
<dbReference type="AlphaFoldDB" id="A0A8G2BWT5"/>
<comment type="caution">
    <text evidence="2">The sequence shown here is derived from an EMBL/GenBank/DDBJ whole genome shotgun (WGS) entry which is preliminary data.</text>
</comment>
<dbReference type="CDD" id="cd08566">
    <property type="entry name" value="GDPD_AtGDE_like"/>
    <property type="match status" value="1"/>
</dbReference>
<evidence type="ECO:0000313" key="3">
    <source>
        <dbReference type="Proteomes" id="UP000236725"/>
    </source>
</evidence>
<dbReference type="GO" id="GO:0006629">
    <property type="term" value="P:lipid metabolic process"/>
    <property type="evidence" value="ECO:0007669"/>
    <property type="project" value="InterPro"/>
</dbReference>
<dbReference type="SUPFAM" id="SSF51695">
    <property type="entry name" value="PLC-like phosphodiesterases"/>
    <property type="match status" value="1"/>
</dbReference>
<dbReference type="PANTHER" id="PTHR46211">
    <property type="entry name" value="GLYCEROPHOSPHORYL DIESTER PHOSPHODIESTERASE"/>
    <property type="match status" value="1"/>
</dbReference>
<dbReference type="RefSeq" id="WP_103983500.1">
    <property type="nucleotide sequence ID" value="NZ_FNVS01000010.1"/>
</dbReference>
<dbReference type="Proteomes" id="UP000236725">
    <property type="component" value="Unassembled WGS sequence"/>
</dbReference>
<evidence type="ECO:0000313" key="2">
    <source>
        <dbReference type="EMBL" id="SEF93913.1"/>
    </source>
</evidence>
<gene>
    <name evidence="2" type="ORF">SAMN05444001_11030</name>
</gene>
<dbReference type="GO" id="GO:0008081">
    <property type="term" value="F:phosphoric diester hydrolase activity"/>
    <property type="evidence" value="ECO:0007669"/>
    <property type="project" value="InterPro"/>
</dbReference>
<dbReference type="PROSITE" id="PS50007">
    <property type="entry name" value="PIPLC_X_DOMAIN"/>
    <property type="match status" value="1"/>
</dbReference>
<feature type="domain" description="GP-PDE" evidence="1">
    <location>
        <begin position="28"/>
        <end position="270"/>
    </location>
</feature>
<dbReference type="Pfam" id="PF03009">
    <property type="entry name" value="GDPD"/>
    <property type="match status" value="1"/>
</dbReference>
<dbReference type="InterPro" id="IPR030395">
    <property type="entry name" value="GP_PDE_dom"/>
</dbReference>
<proteinExistence type="predicted"/>
<protein>
    <submittedName>
        <fullName evidence="2">Glycerophosphoryl diester phosphodiesterase family protein</fullName>
    </submittedName>
</protein>
<organism evidence="2 3">
    <name type="scientific">Parabacteroides chinchillae</name>
    <dbReference type="NCBI Taxonomy" id="871327"/>
    <lineage>
        <taxon>Bacteria</taxon>
        <taxon>Pseudomonadati</taxon>
        <taxon>Bacteroidota</taxon>
        <taxon>Bacteroidia</taxon>
        <taxon>Bacteroidales</taxon>
        <taxon>Tannerellaceae</taxon>
        <taxon>Parabacteroides</taxon>
    </lineage>
</organism>
<sequence length="270" mass="31587">MKTYLILIIGLLSVFISEVNGSNIDRKYRLIAHRGGVTENGLYPENSISALDEAIKRGYTGVEIDVRQSKDGKLFLYHNRTFEQDYDSKATGSELTWAEIQALRPLKRKTNTIVSMEDYCNHCKGKIEELMIDIKIDNPSLEFYQELERILSQTGYLKSSYFIGHGNYFKGKSYITMLIREKDEFFKANGEKTKDYYFLFAGIDELNSRIIQWCKKNNIKIMACVNRPYRVAMNNDNLLDAKKDIEWLQKWGVVDYQIDTDYDLFFREDD</sequence>
<evidence type="ECO:0000259" key="1">
    <source>
        <dbReference type="PROSITE" id="PS51704"/>
    </source>
</evidence>
<dbReference type="PROSITE" id="PS51704">
    <property type="entry name" value="GP_PDE"/>
    <property type="match status" value="1"/>
</dbReference>
<dbReference type="Gene3D" id="3.20.20.190">
    <property type="entry name" value="Phosphatidylinositol (PI) phosphodiesterase"/>
    <property type="match status" value="1"/>
</dbReference>
<dbReference type="PANTHER" id="PTHR46211:SF14">
    <property type="entry name" value="GLYCEROPHOSPHODIESTER PHOSPHODIESTERASE"/>
    <property type="match status" value="1"/>
</dbReference>
<name>A0A8G2BWT5_9BACT</name>
<dbReference type="EMBL" id="FNVS01000010">
    <property type="protein sequence ID" value="SEF93913.1"/>
    <property type="molecule type" value="Genomic_DNA"/>
</dbReference>
<accession>A0A8G2BWT5</accession>
<dbReference type="InterPro" id="IPR017946">
    <property type="entry name" value="PLC-like_Pdiesterase_TIM-brl"/>
</dbReference>
<keyword evidence="3" id="KW-1185">Reference proteome</keyword>